<name>A0A8B2PJ87_9PROT</name>
<dbReference type="AlphaFoldDB" id="A0A8B2PJ87"/>
<accession>A0A8B2PJ87</accession>
<organism evidence="1 2">
    <name type="scientific">Hyphomonas pacifica</name>
    <dbReference type="NCBI Taxonomy" id="1280941"/>
    <lineage>
        <taxon>Bacteria</taxon>
        <taxon>Pseudomonadati</taxon>
        <taxon>Pseudomonadota</taxon>
        <taxon>Alphaproteobacteria</taxon>
        <taxon>Hyphomonadales</taxon>
        <taxon>Hyphomonadaceae</taxon>
        <taxon>Hyphomonas</taxon>
    </lineage>
</organism>
<dbReference type="RefSeq" id="WP_112063391.1">
    <property type="nucleotide sequence ID" value="NZ_AWFB01000078.1"/>
</dbReference>
<evidence type="ECO:0000313" key="1">
    <source>
        <dbReference type="EMBL" id="RAN30637.1"/>
    </source>
</evidence>
<protein>
    <submittedName>
        <fullName evidence="1">Uncharacterized protein</fullName>
    </submittedName>
</protein>
<dbReference type="Proteomes" id="UP000249123">
    <property type="component" value="Unassembled WGS sequence"/>
</dbReference>
<evidence type="ECO:0000313" key="2">
    <source>
        <dbReference type="Proteomes" id="UP000249123"/>
    </source>
</evidence>
<comment type="caution">
    <text evidence="1">The sequence shown here is derived from an EMBL/GenBank/DDBJ whole genome shotgun (WGS) entry which is preliminary data.</text>
</comment>
<dbReference type="EMBL" id="AWFB01000078">
    <property type="protein sequence ID" value="RAN30637.1"/>
    <property type="molecule type" value="Genomic_DNA"/>
</dbReference>
<proteinExistence type="predicted"/>
<gene>
    <name evidence="1" type="ORF">HY3_05665</name>
</gene>
<reference evidence="1 2" key="1">
    <citation type="submission" date="2013-04" db="EMBL/GenBank/DDBJ databases">
        <title>Hyphomonas sp. T24B3 Genome Sequencing.</title>
        <authorList>
            <person name="Lai Q."/>
            <person name="Shao Z."/>
        </authorList>
    </citation>
    <scope>NUCLEOTIDE SEQUENCE [LARGE SCALE GENOMIC DNA]</scope>
    <source>
        <strain evidence="1 2">T24B3</strain>
    </source>
</reference>
<sequence>MSVAAADMVLDPNYEGPHGADAEYFARGVRPVIGGGTPCRVMRGGQEAGLDIGGLSARPLTDQVILKVRVKQIATPTEGGYFHIEEAEQFFRIMGAPERMDRARREWTCQAVPEDIPAS</sequence>
<keyword evidence="2" id="KW-1185">Reference proteome</keyword>